<dbReference type="Proteomes" id="UP000199632">
    <property type="component" value="Unassembled WGS sequence"/>
</dbReference>
<keyword evidence="8" id="KW-1185">Reference proteome</keyword>
<dbReference type="EMBL" id="FNQB01000002">
    <property type="protein sequence ID" value="SDZ24188.1"/>
    <property type="molecule type" value="Genomic_DNA"/>
</dbReference>
<feature type="transmembrane region" description="Helical" evidence="5">
    <location>
        <begin position="26"/>
        <end position="46"/>
    </location>
</feature>
<feature type="domain" description="DUF202" evidence="6">
    <location>
        <begin position="22"/>
        <end position="76"/>
    </location>
</feature>
<dbReference type="Pfam" id="PF02656">
    <property type="entry name" value="DUF202"/>
    <property type="match status" value="1"/>
</dbReference>
<accession>A0A1H3RG75</accession>
<gene>
    <name evidence="7" type="ORF">SAMN05421684_3767</name>
</gene>
<protein>
    <recommendedName>
        <fullName evidence="6">DUF202 domain-containing protein</fullName>
    </recommendedName>
</protein>
<evidence type="ECO:0000256" key="4">
    <source>
        <dbReference type="ARBA" id="ARBA00023136"/>
    </source>
</evidence>
<dbReference type="InterPro" id="IPR003807">
    <property type="entry name" value="DUF202"/>
</dbReference>
<evidence type="ECO:0000256" key="5">
    <source>
        <dbReference type="SAM" id="Phobius"/>
    </source>
</evidence>
<evidence type="ECO:0000256" key="2">
    <source>
        <dbReference type="ARBA" id="ARBA00022692"/>
    </source>
</evidence>
<name>A0A1H3RG75_9ACTN</name>
<proteinExistence type="predicted"/>
<keyword evidence="2 5" id="KW-0812">Transmembrane</keyword>
<organism evidence="7 8">
    <name type="scientific">Asanoa ishikariensis</name>
    <dbReference type="NCBI Taxonomy" id="137265"/>
    <lineage>
        <taxon>Bacteria</taxon>
        <taxon>Bacillati</taxon>
        <taxon>Actinomycetota</taxon>
        <taxon>Actinomycetes</taxon>
        <taxon>Micromonosporales</taxon>
        <taxon>Micromonosporaceae</taxon>
        <taxon>Asanoa</taxon>
    </lineage>
</organism>
<evidence type="ECO:0000256" key="1">
    <source>
        <dbReference type="ARBA" id="ARBA00004127"/>
    </source>
</evidence>
<keyword evidence="4 5" id="KW-0472">Membrane</keyword>
<comment type="subcellular location">
    <subcellularLocation>
        <location evidence="1">Endomembrane system</location>
        <topology evidence="1">Multi-pass membrane protein</topology>
    </subcellularLocation>
</comment>
<dbReference type="RefSeq" id="WP_204082868.1">
    <property type="nucleotide sequence ID" value="NZ_BOND01000022.1"/>
</dbReference>
<evidence type="ECO:0000259" key="6">
    <source>
        <dbReference type="Pfam" id="PF02656"/>
    </source>
</evidence>
<evidence type="ECO:0000313" key="8">
    <source>
        <dbReference type="Proteomes" id="UP000199632"/>
    </source>
</evidence>
<dbReference type="GO" id="GO:0012505">
    <property type="term" value="C:endomembrane system"/>
    <property type="evidence" value="ECO:0007669"/>
    <property type="project" value="UniProtKB-SubCell"/>
</dbReference>
<reference evidence="8" key="1">
    <citation type="submission" date="2016-10" db="EMBL/GenBank/DDBJ databases">
        <authorList>
            <person name="Varghese N."/>
            <person name="Submissions S."/>
        </authorList>
    </citation>
    <scope>NUCLEOTIDE SEQUENCE [LARGE SCALE GENOMIC DNA]</scope>
    <source>
        <strain evidence="8">DSM 44718</strain>
    </source>
</reference>
<evidence type="ECO:0000313" key="7">
    <source>
        <dbReference type="EMBL" id="SDZ24188.1"/>
    </source>
</evidence>
<keyword evidence="3 5" id="KW-1133">Transmembrane helix</keyword>
<feature type="transmembrane region" description="Helical" evidence="5">
    <location>
        <begin position="52"/>
        <end position="71"/>
    </location>
</feature>
<sequence length="113" mass="11837">MAEPAPEGADFRVVDTGVAWIRTRLAWGRTVLTLAVTAVLAARFGVRHGTAGVVFAAVSIAGWGAAGLWVLGRLRQLSGRSRPVSPVTPRMLTVAALIAPGYAVLGLLMLFTL</sequence>
<evidence type="ECO:0000256" key="3">
    <source>
        <dbReference type="ARBA" id="ARBA00022989"/>
    </source>
</evidence>
<feature type="transmembrane region" description="Helical" evidence="5">
    <location>
        <begin position="92"/>
        <end position="111"/>
    </location>
</feature>
<dbReference type="STRING" id="137265.SAMN05421684_3767"/>
<dbReference type="AlphaFoldDB" id="A0A1H3RG75"/>